<evidence type="ECO:0000256" key="5">
    <source>
        <dbReference type="ARBA" id="ARBA00022989"/>
    </source>
</evidence>
<evidence type="ECO:0000256" key="2">
    <source>
        <dbReference type="ARBA" id="ARBA00022448"/>
    </source>
</evidence>
<feature type="transmembrane region" description="Helical" evidence="9">
    <location>
        <begin position="210"/>
        <end position="233"/>
    </location>
</feature>
<proteinExistence type="inferred from homology"/>
<evidence type="ECO:0000313" key="11">
    <source>
        <dbReference type="Proteomes" id="UP000663828"/>
    </source>
</evidence>
<keyword evidence="2 9" id="KW-0813">Transport</keyword>
<keyword evidence="8 9" id="KW-0407">Ion channel</keyword>
<keyword evidence="3" id="KW-1003">Cell membrane</keyword>
<dbReference type="GO" id="GO:0034220">
    <property type="term" value="P:monoatomic ion transmembrane transport"/>
    <property type="evidence" value="ECO:0007669"/>
    <property type="project" value="UniProtKB-KW"/>
</dbReference>
<gene>
    <name evidence="9" type="primary">inx</name>
    <name evidence="10" type="ORF">XAT740_LOCUS39596</name>
</gene>
<keyword evidence="6 9" id="KW-0406">Ion transport</keyword>
<keyword evidence="11" id="KW-1185">Reference proteome</keyword>
<dbReference type="PROSITE" id="PS51013">
    <property type="entry name" value="PANNEXIN"/>
    <property type="match status" value="1"/>
</dbReference>
<organism evidence="10 11">
    <name type="scientific">Adineta ricciae</name>
    <name type="common">Rotifer</name>
    <dbReference type="NCBI Taxonomy" id="249248"/>
    <lineage>
        <taxon>Eukaryota</taxon>
        <taxon>Metazoa</taxon>
        <taxon>Spiralia</taxon>
        <taxon>Gnathifera</taxon>
        <taxon>Rotifera</taxon>
        <taxon>Eurotatoria</taxon>
        <taxon>Bdelloidea</taxon>
        <taxon>Adinetida</taxon>
        <taxon>Adinetidae</taxon>
        <taxon>Adineta</taxon>
    </lineage>
</organism>
<name>A0A815T919_ADIRI</name>
<dbReference type="Proteomes" id="UP000663828">
    <property type="component" value="Unassembled WGS sequence"/>
</dbReference>
<protein>
    <recommendedName>
        <fullName evidence="9">Innexin</fullName>
    </recommendedName>
</protein>
<dbReference type="AlphaFoldDB" id="A0A815T919"/>
<dbReference type="Pfam" id="PF00876">
    <property type="entry name" value="Innexin"/>
    <property type="match status" value="1"/>
</dbReference>
<evidence type="ECO:0000256" key="4">
    <source>
        <dbReference type="ARBA" id="ARBA00022692"/>
    </source>
</evidence>
<evidence type="ECO:0000256" key="3">
    <source>
        <dbReference type="ARBA" id="ARBA00022475"/>
    </source>
</evidence>
<feature type="transmembrane region" description="Helical" evidence="9">
    <location>
        <begin position="301"/>
        <end position="321"/>
    </location>
</feature>
<feature type="transmembrane region" description="Helical" evidence="9">
    <location>
        <begin position="107"/>
        <end position="129"/>
    </location>
</feature>
<dbReference type="GO" id="GO:0005921">
    <property type="term" value="C:gap junction"/>
    <property type="evidence" value="ECO:0007669"/>
    <property type="project" value="UniProtKB-UniRule"/>
</dbReference>
<evidence type="ECO:0000256" key="7">
    <source>
        <dbReference type="ARBA" id="ARBA00023136"/>
    </source>
</evidence>
<comment type="subcellular location">
    <subcellularLocation>
        <location evidence="1 9">Cell membrane</location>
        <topology evidence="1 9">Multi-pass membrane protein</topology>
    </subcellularLocation>
</comment>
<dbReference type="EMBL" id="CAJNOR010004408">
    <property type="protein sequence ID" value="CAF1499939.1"/>
    <property type="molecule type" value="Genomic_DNA"/>
</dbReference>
<dbReference type="GO" id="GO:0005886">
    <property type="term" value="C:plasma membrane"/>
    <property type="evidence" value="ECO:0007669"/>
    <property type="project" value="UniProtKB-SubCell"/>
</dbReference>
<evidence type="ECO:0000256" key="1">
    <source>
        <dbReference type="ARBA" id="ARBA00004651"/>
    </source>
</evidence>
<sequence length="396" mass="47739">MDYTEIIDNAKRFAGDDKKTTTTVYDDLLVDRMHNRYTVTILICFCIAISTYDYLGDPLQCWVPAQFTGNYEDYTNRLCYIQNTYHVSKNEFIPRDMNLRHERTLKYYQWMHFVLLLQALFFSLPRFLWQSFNDKFGLSIGVLVDASSQFEMFDADKERDAVIQYVSDCLQRYEEYINPLKYDRPSYFERLRRQCHLVCQARTGASLTCFYIFIKLLYIINLLFQLSFLQYFLSYYDVSYFQYGFYVFRQLISGLPFPESRLFPRITLCDFRIRELGEQHLYTVECILVINIFLEKIYTVLWIWFTFLLLITVIDLIRFLYRMFAHGSRDSFIRENLELMIKNNANDDRYIANFLNYFPIDNLFILRIMASNSNSLITAEVLHELFRRKFYRDSDV</sequence>
<accession>A0A815T919</accession>
<keyword evidence="7 9" id="KW-0472">Membrane</keyword>
<keyword evidence="4 9" id="KW-0812">Transmembrane</keyword>
<comment type="function">
    <text evidence="9">Structural component of the gap junctions.</text>
</comment>
<dbReference type="PANTHER" id="PTHR11893">
    <property type="entry name" value="INNEXIN"/>
    <property type="match status" value="1"/>
</dbReference>
<evidence type="ECO:0000256" key="9">
    <source>
        <dbReference type="RuleBase" id="RU010713"/>
    </source>
</evidence>
<comment type="caution">
    <text evidence="10">The sequence shown here is derived from an EMBL/GenBank/DDBJ whole genome shotgun (WGS) entry which is preliminary data.</text>
</comment>
<dbReference type="InterPro" id="IPR000990">
    <property type="entry name" value="Innexin"/>
</dbReference>
<keyword evidence="5 9" id="KW-1133">Transmembrane helix</keyword>
<dbReference type="PRINTS" id="PR01262">
    <property type="entry name" value="INNEXIN"/>
</dbReference>
<reference evidence="10" key="1">
    <citation type="submission" date="2021-02" db="EMBL/GenBank/DDBJ databases">
        <authorList>
            <person name="Nowell W R."/>
        </authorList>
    </citation>
    <scope>NUCLEOTIDE SEQUENCE</scope>
</reference>
<feature type="transmembrane region" description="Helical" evidence="9">
    <location>
        <begin position="37"/>
        <end position="55"/>
    </location>
</feature>
<evidence type="ECO:0000313" key="10">
    <source>
        <dbReference type="EMBL" id="CAF1499939.1"/>
    </source>
</evidence>
<dbReference type="GO" id="GO:0005243">
    <property type="term" value="F:gap junction channel activity"/>
    <property type="evidence" value="ECO:0007669"/>
    <property type="project" value="TreeGrafter"/>
</dbReference>
<evidence type="ECO:0000256" key="6">
    <source>
        <dbReference type="ARBA" id="ARBA00023065"/>
    </source>
</evidence>
<dbReference type="PANTHER" id="PTHR11893:SF36">
    <property type="entry name" value="INNEXIN-5"/>
    <property type="match status" value="1"/>
</dbReference>
<comment type="similarity">
    <text evidence="9">Belongs to the pannexin family.</text>
</comment>
<evidence type="ECO:0000256" key="8">
    <source>
        <dbReference type="ARBA" id="ARBA00023303"/>
    </source>
</evidence>